<feature type="binding site" evidence="5">
    <location>
        <position position="337"/>
    </location>
    <ligand>
        <name>Zn(2+)</name>
        <dbReference type="ChEBI" id="CHEBI:29105"/>
        <note>catalytic</note>
    </ligand>
</feature>
<feature type="active site" evidence="5">
    <location>
        <position position="338"/>
    </location>
</feature>
<dbReference type="InterPro" id="IPR001506">
    <property type="entry name" value="Peptidase_M12A"/>
</dbReference>
<dbReference type="Gene3D" id="3.10.100.10">
    <property type="entry name" value="Mannose-Binding Protein A, subunit A"/>
    <property type="match status" value="1"/>
</dbReference>
<dbReference type="PROSITE" id="PS01186">
    <property type="entry name" value="EGF_2"/>
    <property type="match status" value="1"/>
</dbReference>
<dbReference type="PANTHER" id="PTHR10127:SF793">
    <property type="entry name" value="ZINC METALLOPROTEINASE NAS-31"/>
    <property type="match status" value="1"/>
</dbReference>
<dbReference type="SUPFAM" id="SSF56436">
    <property type="entry name" value="C-type lectin-like"/>
    <property type="match status" value="1"/>
</dbReference>
<dbReference type="InterPro" id="IPR006026">
    <property type="entry name" value="Peptidase_Metallo"/>
</dbReference>
<keyword evidence="5 6" id="KW-0378">Hydrolase</keyword>
<proteinExistence type="predicted"/>
<feature type="binding site" evidence="5">
    <location>
        <position position="347"/>
    </location>
    <ligand>
        <name>Zn(2+)</name>
        <dbReference type="ChEBI" id="CHEBI:29105"/>
        <note>catalytic</note>
    </ligand>
</feature>
<dbReference type="PRINTS" id="PR00480">
    <property type="entry name" value="ASTACIN"/>
</dbReference>
<keyword evidence="2 5" id="KW-0862">Zinc</keyword>
<name>A0AAF3EMR9_9BILA</name>
<dbReference type="GO" id="GO:0006508">
    <property type="term" value="P:proteolysis"/>
    <property type="evidence" value="ECO:0007669"/>
    <property type="project" value="UniProtKB-KW"/>
</dbReference>
<dbReference type="InterPro" id="IPR016186">
    <property type="entry name" value="C-type_lectin-like/link_sf"/>
</dbReference>
<keyword evidence="1 5" id="KW-0479">Metal-binding</keyword>
<evidence type="ECO:0000313" key="9">
    <source>
        <dbReference type="WBParaSite" id="MBELARI_LOCUS15339"/>
    </source>
</evidence>
<evidence type="ECO:0000256" key="3">
    <source>
        <dbReference type="ARBA" id="ARBA00023049"/>
    </source>
</evidence>
<dbReference type="EC" id="3.4.24.-" evidence="6"/>
<dbReference type="SMART" id="SM00235">
    <property type="entry name" value="ZnMc"/>
    <property type="match status" value="1"/>
</dbReference>
<dbReference type="AlphaFoldDB" id="A0AAF3EMR9"/>
<protein>
    <recommendedName>
        <fullName evidence="6">Metalloendopeptidase</fullName>
        <ecNumber evidence="6">3.4.24.-</ecNumber>
    </recommendedName>
</protein>
<dbReference type="InterPro" id="IPR024079">
    <property type="entry name" value="MetalloPept_cat_dom_sf"/>
</dbReference>
<dbReference type="InterPro" id="IPR034035">
    <property type="entry name" value="Astacin-like_dom"/>
</dbReference>
<organism evidence="8 9">
    <name type="scientific">Mesorhabditis belari</name>
    <dbReference type="NCBI Taxonomy" id="2138241"/>
    <lineage>
        <taxon>Eukaryota</taxon>
        <taxon>Metazoa</taxon>
        <taxon>Ecdysozoa</taxon>
        <taxon>Nematoda</taxon>
        <taxon>Chromadorea</taxon>
        <taxon>Rhabditida</taxon>
        <taxon>Rhabditina</taxon>
        <taxon>Rhabditomorpha</taxon>
        <taxon>Rhabditoidea</taxon>
        <taxon>Rhabditidae</taxon>
        <taxon>Mesorhabditinae</taxon>
        <taxon>Mesorhabditis</taxon>
    </lineage>
</organism>
<keyword evidence="8" id="KW-1185">Reference proteome</keyword>
<keyword evidence="5 6" id="KW-0645">Protease</keyword>
<dbReference type="InterPro" id="IPR000742">
    <property type="entry name" value="EGF"/>
</dbReference>
<keyword evidence="4" id="KW-1015">Disulfide bond</keyword>
<evidence type="ECO:0000259" key="7">
    <source>
        <dbReference type="PROSITE" id="PS51864"/>
    </source>
</evidence>
<feature type="domain" description="Peptidase M12A" evidence="7">
    <location>
        <begin position="238"/>
        <end position="441"/>
    </location>
</feature>
<evidence type="ECO:0000256" key="4">
    <source>
        <dbReference type="ARBA" id="ARBA00023157"/>
    </source>
</evidence>
<dbReference type="PANTHER" id="PTHR10127">
    <property type="entry name" value="DISCOIDIN, CUB, EGF, LAMININ , AND ZINC METALLOPROTEASE DOMAIN CONTAINING"/>
    <property type="match status" value="1"/>
</dbReference>
<dbReference type="InterPro" id="IPR016187">
    <property type="entry name" value="CTDL_fold"/>
</dbReference>
<evidence type="ECO:0000313" key="8">
    <source>
        <dbReference type="Proteomes" id="UP000887575"/>
    </source>
</evidence>
<evidence type="ECO:0000256" key="6">
    <source>
        <dbReference type="RuleBase" id="RU361183"/>
    </source>
</evidence>
<dbReference type="GO" id="GO:0004222">
    <property type="term" value="F:metalloendopeptidase activity"/>
    <property type="evidence" value="ECO:0007669"/>
    <property type="project" value="UniProtKB-UniRule"/>
</dbReference>
<comment type="cofactor">
    <cofactor evidence="5 6">
        <name>Zn(2+)</name>
        <dbReference type="ChEBI" id="CHEBI:29105"/>
    </cofactor>
    <text evidence="5 6">Binds 1 zinc ion per subunit.</text>
</comment>
<dbReference type="CDD" id="cd04280">
    <property type="entry name" value="ZnMc_astacin_like"/>
    <property type="match status" value="1"/>
</dbReference>
<comment type="caution">
    <text evidence="5">Lacks conserved residue(s) required for the propagation of feature annotation.</text>
</comment>
<dbReference type="Gene3D" id="3.40.390.10">
    <property type="entry name" value="Collagenase (Catalytic Domain)"/>
    <property type="match status" value="1"/>
</dbReference>
<dbReference type="GO" id="GO:0008270">
    <property type="term" value="F:zinc ion binding"/>
    <property type="evidence" value="ECO:0007669"/>
    <property type="project" value="UniProtKB-UniRule"/>
</dbReference>
<evidence type="ECO:0000256" key="5">
    <source>
        <dbReference type="PROSITE-ProRule" id="PRU01211"/>
    </source>
</evidence>
<feature type="binding site" evidence="5">
    <location>
        <position position="341"/>
    </location>
    <ligand>
        <name>Zn(2+)</name>
        <dbReference type="ChEBI" id="CHEBI:29105"/>
        <note>catalytic</note>
    </ligand>
</feature>
<evidence type="ECO:0000256" key="2">
    <source>
        <dbReference type="ARBA" id="ARBA00022833"/>
    </source>
</evidence>
<sequence>MPGTVTRLQTLIGGYRPNGTWTWSDGTPFDYKNFAKTDDAKQCLQLWSTNSTAIHPINEYKQWDDIPCTAKFVNAVCKISLGGNQGQASTPAPVQPSAPPAPTCPPTWYYAQNLGNCYKMQQMILVVAFLASIAASDSGWGTMTAAQIDQFKQSLGETDVNKFDAALARARAAAAAEEIPESRPGVDEPIIVPKTKSNLAEDTISQINTKTGVAPHLYHGDMILTNKQIDVVMPASGAASRKKRQAQWPAELWAGRTVYYTFATGAAALSARAKQVALLGIDQWRKATCISFVQSATAKNRIRFFKGDGCYSNVGMTGGVQDLSLGDGCETIGHAAHELGHALGFWHTQSRWDRDTFLNVILARIPAQWRDQFSKETSATNHNYGVTYDYGSIMHYDGRELSSTNQYYALTKLAPTYQDNIGSYILSFNEIVMMNAHYGCPTKCTSGATCLNGGIRNPRACNQCLCPSGWAGTQCAARPAGCGAALTATAAAQTTTIAAGSASMGQTNAFAMCNYLIRAPAGKKVQIVLTTLTNNECVDGCYHGGIEIKAMSDHRYTGIR</sequence>
<reference evidence="9" key="1">
    <citation type="submission" date="2024-02" db="UniProtKB">
        <authorList>
            <consortium name="WormBaseParasite"/>
        </authorList>
    </citation>
    <scope>IDENTIFICATION</scope>
</reference>
<keyword evidence="3 5" id="KW-0482">Metalloprotease</keyword>
<dbReference type="SUPFAM" id="SSF55486">
    <property type="entry name" value="Metalloproteases ('zincins'), catalytic domain"/>
    <property type="match status" value="1"/>
</dbReference>
<evidence type="ECO:0000256" key="1">
    <source>
        <dbReference type="ARBA" id="ARBA00022723"/>
    </source>
</evidence>
<dbReference type="PROSITE" id="PS51864">
    <property type="entry name" value="ASTACIN"/>
    <property type="match status" value="1"/>
</dbReference>
<dbReference type="Pfam" id="PF01400">
    <property type="entry name" value="Astacin"/>
    <property type="match status" value="1"/>
</dbReference>
<accession>A0AAF3EMR9</accession>
<dbReference type="WBParaSite" id="MBELARI_LOCUS15339">
    <property type="protein sequence ID" value="MBELARI_LOCUS15339"/>
    <property type="gene ID" value="MBELARI_LOCUS15339"/>
</dbReference>
<dbReference type="Proteomes" id="UP000887575">
    <property type="component" value="Unassembled WGS sequence"/>
</dbReference>
<dbReference type="PROSITE" id="PS00022">
    <property type="entry name" value="EGF_1"/>
    <property type="match status" value="1"/>
</dbReference>